<comment type="subcellular location">
    <subcellularLocation>
        <location evidence="1">Membrane</location>
    </subcellularLocation>
</comment>
<evidence type="ECO:0000313" key="11">
    <source>
        <dbReference type="Proteomes" id="UP000294489"/>
    </source>
</evidence>
<dbReference type="Pfam" id="PF12729">
    <property type="entry name" value="4HB_MCP_1"/>
    <property type="match status" value="1"/>
</dbReference>
<evidence type="ECO:0000256" key="3">
    <source>
        <dbReference type="ARBA" id="ARBA00023224"/>
    </source>
</evidence>
<feature type="domain" description="HAMP" evidence="9">
    <location>
        <begin position="213"/>
        <end position="265"/>
    </location>
</feature>
<dbReference type="Pfam" id="PF00672">
    <property type="entry name" value="HAMP"/>
    <property type="match status" value="1"/>
</dbReference>
<feature type="domain" description="Methyl-accepting transducer" evidence="8">
    <location>
        <begin position="270"/>
        <end position="499"/>
    </location>
</feature>
<dbReference type="CDD" id="cd11386">
    <property type="entry name" value="MCP_signal"/>
    <property type="match status" value="1"/>
</dbReference>
<keyword evidence="7" id="KW-0812">Transmembrane</keyword>
<dbReference type="SMART" id="SM00304">
    <property type="entry name" value="HAMP"/>
    <property type="match status" value="1"/>
</dbReference>
<dbReference type="GO" id="GO:0006935">
    <property type="term" value="P:chemotaxis"/>
    <property type="evidence" value="ECO:0007669"/>
    <property type="project" value="TreeGrafter"/>
</dbReference>
<dbReference type="PANTHER" id="PTHR43531:SF14">
    <property type="entry name" value="METHYL-ACCEPTING CHEMOTAXIS PROTEIN I-RELATED"/>
    <property type="match status" value="1"/>
</dbReference>
<reference evidence="10 11" key="1">
    <citation type="submission" date="2019-03" db="EMBL/GenBank/DDBJ databases">
        <title>Freshwater and sediment microbial communities from various areas in North America, analyzing microbe dynamics in response to fracking.</title>
        <authorList>
            <person name="Lamendella R."/>
        </authorList>
    </citation>
    <scope>NUCLEOTIDE SEQUENCE [LARGE SCALE GENOMIC DNA]</scope>
    <source>
        <strain evidence="10 11">6_TX</strain>
    </source>
</reference>
<dbReference type="AlphaFoldDB" id="A0A4R8FZI0"/>
<dbReference type="Gene3D" id="1.10.287.950">
    <property type="entry name" value="Methyl-accepting chemotaxis protein"/>
    <property type="match status" value="1"/>
</dbReference>
<dbReference type="EMBL" id="SOEC01000007">
    <property type="protein sequence ID" value="TDX29560.1"/>
    <property type="molecule type" value="Genomic_DNA"/>
</dbReference>
<dbReference type="SMART" id="SM00283">
    <property type="entry name" value="MA"/>
    <property type="match status" value="1"/>
</dbReference>
<keyword evidence="7" id="KW-1133">Transmembrane helix</keyword>
<feature type="region of interest" description="Disordered" evidence="6">
    <location>
        <begin position="515"/>
        <end position="558"/>
    </location>
</feature>
<evidence type="ECO:0000313" key="10">
    <source>
        <dbReference type="EMBL" id="TDX29560.1"/>
    </source>
</evidence>
<dbReference type="CDD" id="cd06225">
    <property type="entry name" value="HAMP"/>
    <property type="match status" value="1"/>
</dbReference>
<keyword evidence="7" id="KW-0472">Membrane</keyword>
<protein>
    <submittedName>
        <fullName evidence="10">Methyl-accepting chemotaxis sensory transducer</fullName>
    </submittedName>
</protein>
<organism evidence="10 11">
    <name type="scientific">Modicisalibacter xianhensis</name>
    <dbReference type="NCBI Taxonomy" id="442341"/>
    <lineage>
        <taxon>Bacteria</taxon>
        <taxon>Pseudomonadati</taxon>
        <taxon>Pseudomonadota</taxon>
        <taxon>Gammaproteobacteria</taxon>
        <taxon>Oceanospirillales</taxon>
        <taxon>Halomonadaceae</taxon>
        <taxon>Modicisalibacter</taxon>
    </lineage>
</organism>
<evidence type="ECO:0000256" key="6">
    <source>
        <dbReference type="SAM" id="MobiDB-lite"/>
    </source>
</evidence>
<evidence type="ECO:0000259" key="9">
    <source>
        <dbReference type="PROSITE" id="PS50885"/>
    </source>
</evidence>
<proteinExistence type="inferred from homology"/>
<dbReference type="PROSITE" id="PS50111">
    <property type="entry name" value="CHEMOTAXIS_TRANSDUC_2"/>
    <property type="match status" value="1"/>
</dbReference>
<dbReference type="InterPro" id="IPR051310">
    <property type="entry name" value="MCP_chemotaxis"/>
</dbReference>
<dbReference type="RefSeq" id="WP_134017810.1">
    <property type="nucleotide sequence ID" value="NZ_SOEC01000007.1"/>
</dbReference>
<feature type="transmembrane region" description="Helical" evidence="7">
    <location>
        <begin position="188"/>
        <end position="211"/>
    </location>
</feature>
<feature type="compositionally biased region" description="Low complexity" evidence="6">
    <location>
        <begin position="518"/>
        <end position="535"/>
    </location>
</feature>
<dbReference type="GO" id="GO:0005886">
    <property type="term" value="C:plasma membrane"/>
    <property type="evidence" value="ECO:0007669"/>
    <property type="project" value="TreeGrafter"/>
</dbReference>
<dbReference type="SUPFAM" id="SSF58104">
    <property type="entry name" value="Methyl-accepting chemotaxis protein (MCP) signaling domain"/>
    <property type="match status" value="1"/>
</dbReference>
<evidence type="ECO:0000256" key="4">
    <source>
        <dbReference type="ARBA" id="ARBA00029447"/>
    </source>
</evidence>
<evidence type="ECO:0000259" key="8">
    <source>
        <dbReference type="PROSITE" id="PS50111"/>
    </source>
</evidence>
<evidence type="ECO:0000256" key="2">
    <source>
        <dbReference type="ARBA" id="ARBA00022481"/>
    </source>
</evidence>
<comment type="caution">
    <text evidence="10">The sequence shown here is derived from an EMBL/GenBank/DDBJ whole genome shotgun (WGS) entry which is preliminary data.</text>
</comment>
<dbReference type="InterPro" id="IPR004089">
    <property type="entry name" value="MCPsignal_dom"/>
</dbReference>
<dbReference type="GO" id="GO:0007165">
    <property type="term" value="P:signal transduction"/>
    <property type="evidence" value="ECO:0007669"/>
    <property type="project" value="UniProtKB-KW"/>
</dbReference>
<dbReference type="PROSITE" id="PS50885">
    <property type="entry name" value="HAMP"/>
    <property type="match status" value="1"/>
</dbReference>
<gene>
    <name evidence="10" type="ORF">DFO67_107238</name>
</gene>
<evidence type="ECO:0000256" key="1">
    <source>
        <dbReference type="ARBA" id="ARBA00004370"/>
    </source>
</evidence>
<evidence type="ECO:0000256" key="5">
    <source>
        <dbReference type="PROSITE-ProRule" id="PRU00284"/>
    </source>
</evidence>
<dbReference type="OrthoDB" id="2489132at2"/>
<sequence>MQFLKKSVKRRLAVSLGACIVLLVVVGVLGLFSASAANQALKQTYDENLVTLMELGKIRTALLSNRVKITAEQRDRDPAAAAVTKGEVAENDAIADQAWAEYYPGRISSPDEKAVAEQFHAAMLKLRASIGKLNDVMIANDYDKAREIATTALRAEYPPVLNGLSDLIDRNLAQAERNYADSNQHFAWLRNIVVAVIVFSVLLALGLTLWLTRGIMAPLSKARTLAESMAKGRLDNTVDITSQDEFGDMLQALKAMEAKFSGIVTSVRRNAESVNIAADEITQGTDDLNRRTQDQASSLEETAASMDQITATVRQNADNASQADQLVRGVSQQAQKGGEVVQQAVGAMGEISQSSNKIASIVGLIDEIAFQTNLLALNASVEAARAGEQGRGFAVVANEVRNLAGRSANAAKEIKELVGESVSRVETGASLVDQAGQTLNEIVASIRQVTALVAEIAVASREQAQGIDQVNTAVTQMDAVTQQNASLVEESSAASRSLQEQASALLKEVSFFRGANDAPASRTTRTQRQPAATRQLPPRTSQRTAVTPHAAQDEWTEF</sequence>
<dbReference type="Proteomes" id="UP000294489">
    <property type="component" value="Unassembled WGS sequence"/>
</dbReference>
<dbReference type="GO" id="GO:0004888">
    <property type="term" value="F:transmembrane signaling receptor activity"/>
    <property type="evidence" value="ECO:0007669"/>
    <property type="project" value="TreeGrafter"/>
</dbReference>
<comment type="similarity">
    <text evidence="4">Belongs to the methyl-accepting chemotaxis (MCP) protein family.</text>
</comment>
<keyword evidence="2" id="KW-0488">Methylation</keyword>
<dbReference type="PANTHER" id="PTHR43531">
    <property type="entry name" value="PROTEIN ICFG"/>
    <property type="match status" value="1"/>
</dbReference>
<keyword evidence="3 5" id="KW-0807">Transducer</keyword>
<dbReference type="FunFam" id="1.10.287.950:FF:000001">
    <property type="entry name" value="Methyl-accepting chemotaxis sensory transducer"/>
    <property type="match status" value="1"/>
</dbReference>
<accession>A0A4R8FZI0</accession>
<dbReference type="InterPro" id="IPR003660">
    <property type="entry name" value="HAMP_dom"/>
</dbReference>
<evidence type="ECO:0000256" key="7">
    <source>
        <dbReference type="SAM" id="Phobius"/>
    </source>
</evidence>
<dbReference type="InterPro" id="IPR024478">
    <property type="entry name" value="HlyB_4HB_MCP"/>
</dbReference>
<dbReference type="Pfam" id="PF00015">
    <property type="entry name" value="MCPsignal"/>
    <property type="match status" value="1"/>
</dbReference>
<name>A0A4R8FZI0_9GAMM</name>